<protein>
    <submittedName>
        <fullName evidence="2">Uncharacterized protein</fullName>
    </submittedName>
</protein>
<keyword evidence="3" id="KW-1185">Reference proteome</keyword>
<proteinExistence type="predicted"/>
<name>A0A1Y1ZXU8_9FUNG</name>
<feature type="region of interest" description="Disordered" evidence="1">
    <location>
        <begin position="38"/>
        <end position="110"/>
    </location>
</feature>
<dbReference type="EMBL" id="MCOG01000348">
    <property type="protein sequence ID" value="ORY14605.1"/>
    <property type="molecule type" value="Genomic_DNA"/>
</dbReference>
<evidence type="ECO:0000256" key="1">
    <source>
        <dbReference type="SAM" id="MobiDB-lite"/>
    </source>
</evidence>
<reference evidence="2 3" key="1">
    <citation type="submission" date="2016-08" db="EMBL/GenBank/DDBJ databases">
        <title>A Parts List for Fungal Cellulosomes Revealed by Comparative Genomics.</title>
        <authorList>
            <consortium name="DOE Joint Genome Institute"/>
            <person name="Haitjema C.H."/>
            <person name="Gilmore S.P."/>
            <person name="Henske J.K."/>
            <person name="Solomon K.V."/>
            <person name="De Groot R."/>
            <person name="Kuo A."/>
            <person name="Mondo S.J."/>
            <person name="Salamov A.A."/>
            <person name="Labutti K."/>
            <person name="Zhao Z."/>
            <person name="Chiniquy J."/>
            <person name="Barry K."/>
            <person name="Brewer H.M."/>
            <person name="Purvine S.O."/>
            <person name="Wright A.T."/>
            <person name="Boxma B."/>
            <person name="Van Alen T."/>
            <person name="Hackstein J.H."/>
            <person name="Baker S.E."/>
            <person name="Grigoriev I.V."/>
            <person name="O'Malley M.A."/>
        </authorList>
    </citation>
    <scope>NUCLEOTIDE SEQUENCE [LARGE SCALE GENOMIC DNA]</scope>
    <source>
        <strain evidence="2 3">G1</strain>
    </source>
</reference>
<feature type="compositionally biased region" description="Basic and acidic residues" evidence="1">
    <location>
        <begin position="64"/>
        <end position="103"/>
    </location>
</feature>
<gene>
    <name evidence="2" type="ORF">LY90DRAFT_518011</name>
</gene>
<comment type="caution">
    <text evidence="2">The sequence shown here is derived from an EMBL/GenBank/DDBJ whole genome shotgun (WGS) entry which is preliminary data.</text>
</comment>
<dbReference type="Proteomes" id="UP000193920">
    <property type="component" value="Unassembled WGS sequence"/>
</dbReference>
<evidence type="ECO:0000313" key="2">
    <source>
        <dbReference type="EMBL" id="ORY14605.1"/>
    </source>
</evidence>
<accession>A0A1Y1ZXU8</accession>
<dbReference type="AlphaFoldDB" id="A0A1Y1ZXU8"/>
<sequence length="168" mass="19616">MDRSLQEFKSERTLEAFYDLAAEKQILESYVTCLRRCPARNYGPSKDKEAKRRRIKEILEEESPLEKTKKNYGKNKRDNNNHNSGKDVNTRPNDRQNHYKDSRTSSNNPISKTALLMQDGSEYEELVPEASINNLPTKESLQNLNGIYDTRLQINMIHQHLAKEMDSR</sequence>
<evidence type="ECO:0000313" key="3">
    <source>
        <dbReference type="Proteomes" id="UP000193920"/>
    </source>
</evidence>
<organism evidence="2 3">
    <name type="scientific">Neocallimastix californiae</name>
    <dbReference type="NCBI Taxonomy" id="1754190"/>
    <lineage>
        <taxon>Eukaryota</taxon>
        <taxon>Fungi</taxon>
        <taxon>Fungi incertae sedis</taxon>
        <taxon>Chytridiomycota</taxon>
        <taxon>Chytridiomycota incertae sedis</taxon>
        <taxon>Neocallimastigomycetes</taxon>
        <taxon>Neocallimastigales</taxon>
        <taxon>Neocallimastigaceae</taxon>
        <taxon>Neocallimastix</taxon>
    </lineage>
</organism>